<gene>
    <name evidence="6" type="ORF">G5C65_28110</name>
</gene>
<dbReference type="GO" id="GO:0005524">
    <property type="term" value="F:ATP binding"/>
    <property type="evidence" value="ECO:0007669"/>
    <property type="project" value="UniProtKB-UniRule"/>
</dbReference>
<dbReference type="Proteomes" id="UP000477722">
    <property type="component" value="Unassembled WGS sequence"/>
</dbReference>
<dbReference type="Pfam" id="PF01580">
    <property type="entry name" value="FtsK_SpoIIIE"/>
    <property type="match status" value="1"/>
</dbReference>
<dbReference type="Gene3D" id="3.40.50.300">
    <property type="entry name" value="P-loop containing nucleotide triphosphate hydrolases"/>
    <property type="match status" value="1"/>
</dbReference>
<reference evidence="6 7" key="1">
    <citation type="submission" date="2020-02" db="EMBL/GenBank/DDBJ databases">
        <title>Whole-genome analyses of novel actinobacteria.</title>
        <authorList>
            <person name="Sahin N."/>
            <person name="Tatar D."/>
        </authorList>
    </citation>
    <scope>NUCLEOTIDE SEQUENCE [LARGE SCALE GENOMIC DNA]</scope>
    <source>
        <strain evidence="6 7">SB3404</strain>
    </source>
</reference>
<proteinExistence type="predicted"/>
<protein>
    <submittedName>
        <fullName evidence="6">DUF2637 domain-containing protein</fullName>
    </submittedName>
</protein>
<feature type="binding site" evidence="3">
    <location>
        <begin position="187"/>
        <end position="194"/>
    </location>
    <ligand>
        <name>ATP</name>
        <dbReference type="ChEBI" id="CHEBI:30616"/>
    </ligand>
</feature>
<keyword evidence="7" id="KW-1185">Reference proteome</keyword>
<evidence type="ECO:0000256" key="1">
    <source>
        <dbReference type="ARBA" id="ARBA00022741"/>
    </source>
</evidence>
<evidence type="ECO:0000256" key="3">
    <source>
        <dbReference type="PROSITE-ProRule" id="PRU00289"/>
    </source>
</evidence>
<comment type="caution">
    <text evidence="6">The sequence shown here is derived from an EMBL/GenBank/DDBJ whole genome shotgun (WGS) entry which is preliminary data.</text>
</comment>
<dbReference type="InterPro" id="IPR002543">
    <property type="entry name" value="FtsK_dom"/>
</dbReference>
<dbReference type="Pfam" id="PF10935">
    <property type="entry name" value="DUF2637"/>
    <property type="match status" value="1"/>
</dbReference>
<feature type="domain" description="FtsK" evidence="5">
    <location>
        <begin position="167"/>
        <end position="368"/>
    </location>
</feature>
<evidence type="ECO:0000256" key="4">
    <source>
        <dbReference type="SAM" id="MobiDB-lite"/>
    </source>
</evidence>
<dbReference type="GO" id="GO:0003677">
    <property type="term" value="F:DNA binding"/>
    <property type="evidence" value="ECO:0007669"/>
    <property type="project" value="InterPro"/>
</dbReference>
<feature type="region of interest" description="Disordered" evidence="4">
    <location>
        <begin position="610"/>
        <end position="638"/>
    </location>
</feature>
<sequence>MSELTTLMEVGGPVAAFGGGAAYLRARHPAAYWSTLGLPLAAARLLGTYRSVMESCELTVTPSRLRALAVHAATRREVRPVPPRRGLLRPTSTGMRVRLRLAPGQEPADVAASAERLRHAWGVHAAYVETVKPGVVELRLVGFDVLRRVRMPRKAGGGLLRVPVALREDATAFVRDYRAVPHELVLGATLSGKSMYLRHLIAGLTEQPVALVGIDCKRGVELAPFAARLSALATDPGQAADLLPVLVKEMEERYDLIRARQGIASSTPDEEITSDVWGLPEDDRPVPVVLVVDEVAELFLVATKKDEERRDEMVTQLIRLAQLGRAAGIYLEVCGQRFGAELGKGATMLRAQLSGRVCHRVNDEPSAKMALGDIAPEAVGAACTIAPERPGLAVVGDTSGGWSRIRTPYLSLADAAARCQEAAHLVPELPALAPFRPTVPARPVDRPAPLVKPLLVADWPAPLPRFGRRVRLASDPYPVMPETGRRQPVRAQLGRVDAVLVQAVIAAALSFAHLHDLASAAGQDGWRAWAYPVSVDLLMVAAWRRLRSGRDKAAAWCWFLVALAASLGANIATAGLLDLADVPDWLRILVAGWPALAFLGGTLLAHTAKETPAGEDVPETTPAPESKPEPTPPTTPVPAALVEHTRKVADAHRARTGSPIDPDTLRARLGVPAPLAAQIAAQLT</sequence>
<organism evidence="6 7">
    <name type="scientific">Streptomyces boncukensis</name>
    <dbReference type="NCBI Taxonomy" id="2711219"/>
    <lineage>
        <taxon>Bacteria</taxon>
        <taxon>Bacillati</taxon>
        <taxon>Actinomycetota</taxon>
        <taxon>Actinomycetes</taxon>
        <taxon>Kitasatosporales</taxon>
        <taxon>Streptomycetaceae</taxon>
        <taxon>Streptomyces</taxon>
    </lineage>
</organism>
<evidence type="ECO:0000313" key="6">
    <source>
        <dbReference type="EMBL" id="NGO72145.1"/>
    </source>
</evidence>
<evidence type="ECO:0000259" key="5">
    <source>
        <dbReference type="PROSITE" id="PS50901"/>
    </source>
</evidence>
<keyword evidence="1 3" id="KW-0547">Nucleotide-binding</keyword>
<dbReference type="EMBL" id="JAAKZZ010000406">
    <property type="protein sequence ID" value="NGO72145.1"/>
    <property type="molecule type" value="Genomic_DNA"/>
</dbReference>
<dbReference type="AlphaFoldDB" id="A0A6G4X3R0"/>
<dbReference type="PANTHER" id="PTHR22683:SF41">
    <property type="entry name" value="DNA TRANSLOCASE FTSK"/>
    <property type="match status" value="1"/>
</dbReference>
<evidence type="ECO:0000256" key="2">
    <source>
        <dbReference type="ARBA" id="ARBA00022840"/>
    </source>
</evidence>
<dbReference type="InterPro" id="IPR027417">
    <property type="entry name" value="P-loop_NTPase"/>
</dbReference>
<dbReference type="InterPro" id="IPR050206">
    <property type="entry name" value="FtsK/SpoIIIE/SftA"/>
</dbReference>
<keyword evidence="2 3" id="KW-0067">ATP-binding</keyword>
<dbReference type="PANTHER" id="PTHR22683">
    <property type="entry name" value="SPORULATION PROTEIN RELATED"/>
    <property type="match status" value="1"/>
</dbReference>
<accession>A0A6G4X3R0</accession>
<dbReference type="SUPFAM" id="SSF52540">
    <property type="entry name" value="P-loop containing nucleoside triphosphate hydrolases"/>
    <property type="match status" value="1"/>
</dbReference>
<dbReference type="PROSITE" id="PS50901">
    <property type="entry name" value="FTSK"/>
    <property type="match status" value="1"/>
</dbReference>
<name>A0A6G4X3R0_9ACTN</name>
<evidence type="ECO:0000313" key="7">
    <source>
        <dbReference type="Proteomes" id="UP000477722"/>
    </source>
</evidence>
<dbReference type="InterPro" id="IPR021235">
    <property type="entry name" value="DUF2637"/>
</dbReference>